<dbReference type="AlphaFoldDB" id="A0AAN6ZCA2"/>
<evidence type="ECO:0000256" key="1">
    <source>
        <dbReference type="ARBA" id="ARBA00022722"/>
    </source>
</evidence>
<dbReference type="InterPro" id="IPR047021">
    <property type="entry name" value="REXO1/3/4-like"/>
</dbReference>
<keyword evidence="3" id="KW-0269">Exonuclease</keyword>
<dbReference type="GO" id="GO:0000027">
    <property type="term" value="P:ribosomal large subunit assembly"/>
    <property type="evidence" value="ECO:0007669"/>
    <property type="project" value="TreeGrafter"/>
</dbReference>
<dbReference type="SUPFAM" id="SSF53098">
    <property type="entry name" value="Ribonuclease H-like"/>
    <property type="match status" value="1"/>
</dbReference>
<dbReference type="PANTHER" id="PTHR12801:SF114">
    <property type="entry name" value="EXONUCLEASE, PUTATIVE (AFU_ORTHOLOGUE AFUA_7G00870)-RELATED"/>
    <property type="match status" value="1"/>
</dbReference>
<dbReference type="InterPro" id="IPR012337">
    <property type="entry name" value="RNaseH-like_sf"/>
</dbReference>
<feature type="domain" description="Exonuclease" evidence="4">
    <location>
        <begin position="2"/>
        <end position="172"/>
    </location>
</feature>
<dbReference type="CDD" id="cd06137">
    <property type="entry name" value="DEDDh_RNase"/>
    <property type="match status" value="1"/>
</dbReference>
<dbReference type="PANTHER" id="PTHR12801">
    <property type="entry name" value="RNA EXONUCLEASE REXO1 / RECO3 FAMILY MEMBER-RELATED"/>
    <property type="match status" value="1"/>
</dbReference>
<dbReference type="GO" id="GO:0006364">
    <property type="term" value="P:rRNA processing"/>
    <property type="evidence" value="ECO:0007669"/>
    <property type="project" value="TreeGrafter"/>
</dbReference>
<keyword evidence="1" id="KW-0540">Nuclease</keyword>
<feature type="non-terminal residue" evidence="5">
    <location>
        <position position="1"/>
    </location>
</feature>
<dbReference type="Proteomes" id="UP001304895">
    <property type="component" value="Unassembled WGS sequence"/>
</dbReference>
<evidence type="ECO:0000256" key="3">
    <source>
        <dbReference type="ARBA" id="ARBA00022839"/>
    </source>
</evidence>
<keyword evidence="2" id="KW-0378">Hydrolase</keyword>
<reference evidence="5" key="2">
    <citation type="submission" date="2023-05" db="EMBL/GenBank/DDBJ databases">
        <authorList>
            <consortium name="Lawrence Berkeley National Laboratory"/>
            <person name="Steindorff A."/>
            <person name="Hensen N."/>
            <person name="Bonometti L."/>
            <person name="Westerberg I."/>
            <person name="Brannstrom I.O."/>
            <person name="Guillou S."/>
            <person name="Cros-Aarteil S."/>
            <person name="Calhoun S."/>
            <person name="Haridas S."/>
            <person name="Kuo A."/>
            <person name="Mondo S."/>
            <person name="Pangilinan J."/>
            <person name="Riley R."/>
            <person name="Labutti K."/>
            <person name="Andreopoulos B."/>
            <person name="Lipzen A."/>
            <person name="Chen C."/>
            <person name="Yanf M."/>
            <person name="Daum C."/>
            <person name="Ng V."/>
            <person name="Clum A."/>
            <person name="Ohm R."/>
            <person name="Martin F."/>
            <person name="Silar P."/>
            <person name="Natvig D."/>
            <person name="Lalanne C."/>
            <person name="Gautier V."/>
            <person name="Ament-Velasquez S.L."/>
            <person name="Kruys A."/>
            <person name="Hutchinson M.I."/>
            <person name="Powell A.J."/>
            <person name="Barry K."/>
            <person name="Miller A.N."/>
            <person name="Grigoriev I.V."/>
            <person name="Debuchy R."/>
            <person name="Gladieux P."/>
            <person name="Thoren M.H."/>
            <person name="Johannesson H."/>
        </authorList>
    </citation>
    <scope>NUCLEOTIDE SEQUENCE</scope>
    <source>
        <strain evidence="5">CBS 123565</strain>
    </source>
</reference>
<comment type="caution">
    <text evidence="5">The sequence shown here is derived from an EMBL/GenBank/DDBJ whole genome shotgun (WGS) entry which is preliminary data.</text>
</comment>
<keyword evidence="6" id="KW-1185">Reference proteome</keyword>
<dbReference type="SMART" id="SM00479">
    <property type="entry name" value="EXOIII"/>
    <property type="match status" value="1"/>
</dbReference>
<evidence type="ECO:0000313" key="6">
    <source>
        <dbReference type="Proteomes" id="UP001304895"/>
    </source>
</evidence>
<evidence type="ECO:0000256" key="2">
    <source>
        <dbReference type="ARBA" id="ARBA00022801"/>
    </source>
</evidence>
<gene>
    <name evidence="5" type="ORF">BT67DRAFT_386113</name>
</gene>
<sequence length="200" mass="21924">AVALDCEMVGVAGGRSELARLGVVDALTGTTLLDVYVRPREAVWDWRTATSGISAAVLRQAQRRGRLLGGGWRAARAALFRLVDADTIVVGHDVRHDLRVLRISPRRIVDTSVLTQLACVYAGGRRRQWGLRTLAREFLGVQIQAGPAGHCCVEDALAARDVARYCVQDMARLDDWAQGVVEVWAETPVLTRLARLSLEE</sequence>
<dbReference type="GO" id="GO:0004527">
    <property type="term" value="F:exonuclease activity"/>
    <property type="evidence" value="ECO:0007669"/>
    <property type="project" value="UniProtKB-KW"/>
</dbReference>
<name>A0AAN6ZCA2_9PEZI</name>
<organism evidence="5 6">
    <name type="scientific">Trichocladium antarcticum</name>
    <dbReference type="NCBI Taxonomy" id="1450529"/>
    <lineage>
        <taxon>Eukaryota</taxon>
        <taxon>Fungi</taxon>
        <taxon>Dikarya</taxon>
        <taxon>Ascomycota</taxon>
        <taxon>Pezizomycotina</taxon>
        <taxon>Sordariomycetes</taxon>
        <taxon>Sordariomycetidae</taxon>
        <taxon>Sordariales</taxon>
        <taxon>Chaetomiaceae</taxon>
        <taxon>Trichocladium</taxon>
    </lineage>
</organism>
<reference evidence="5" key="1">
    <citation type="journal article" date="2023" name="Mol. Phylogenet. Evol.">
        <title>Genome-scale phylogeny and comparative genomics of the fungal order Sordariales.</title>
        <authorList>
            <person name="Hensen N."/>
            <person name="Bonometti L."/>
            <person name="Westerberg I."/>
            <person name="Brannstrom I.O."/>
            <person name="Guillou S."/>
            <person name="Cros-Aarteil S."/>
            <person name="Calhoun S."/>
            <person name="Haridas S."/>
            <person name="Kuo A."/>
            <person name="Mondo S."/>
            <person name="Pangilinan J."/>
            <person name="Riley R."/>
            <person name="LaButti K."/>
            <person name="Andreopoulos B."/>
            <person name="Lipzen A."/>
            <person name="Chen C."/>
            <person name="Yan M."/>
            <person name="Daum C."/>
            <person name="Ng V."/>
            <person name="Clum A."/>
            <person name="Steindorff A."/>
            <person name="Ohm R.A."/>
            <person name="Martin F."/>
            <person name="Silar P."/>
            <person name="Natvig D.O."/>
            <person name="Lalanne C."/>
            <person name="Gautier V."/>
            <person name="Ament-Velasquez S.L."/>
            <person name="Kruys A."/>
            <person name="Hutchinson M.I."/>
            <person name="Powell A.J."/>
            <person name="Barry K."/>
            <person name="Miller A.N."/>
            <person name="Grigoriev I.V."/>
            <person name="Debuchy R."/>
            <person name="Gladieux P."/>
            <person name="Hiltunen Thoren M."/>
            <person name="Johannesson H."/>
        </authorList>
    </citation>
    <scope>NUCLEOTIDE SEQUENCE</scope>
    <source>
        <strain evidence="5">CBS 123565</strain>
    </source>
</reference>
<dbReference type="GO" id="GO:0003676">
    <property type="term" value="F:nucleic acid binding"/>
    <property type="evidence" value="ECO:0007669"/>
    <property type="project" value="InterPro"/>
</dbReference>
<evidence type="ECO:0000313" key="5">
    <source>
        <dbReference type="EMBL" id="KAK4132129.1"/>
    </source>
</evidence>
<dbReference type="InterPro" id="IPR036397">
    <property type="entry name" value="RNaseH_sf"/>
</dbReference>
<protein>
    <submittedName>
        <fullName evidence="5">Ribonuclease H-like protein</fullName>
    </submittedName>
</protein>
<evidence type="ECO:0000259" key="4">
    <source>
        <dbReference type="SMART" id="SM00479"/>
    </source>
</evidence>
<dbReference type="EMBL" id="MU853419">
    <property type="protein sequence ID" value="KAK4132129.1"/>
    <property type="molecule type" value="Genomic_DNA"/>
</dbReference>
<dbReference type="InterPro" id="IPR013520">
    <property type="entry name" value="Ribonucl_H"/>
</dbReference>
<accession>A0AAN6ZCA2</accession>
<dbReference type="GO" id="GO:0005634">
    <property type="term" value="C:nucleus"/>
    <property type="evidence" value="ECO:0007669"/>
    <property type="project" value="TreeGrafter"/>
</dbReference>
<dbReference type="Pfam" id="PF00929">
    <property type="entry name" value="RNase_T"/>
    <property type="match status" value="1"/>
</dbReference>
<proteinExistence type="predicted"/>
<dbReference type="Gene3D" id="3.30.420.10">
    <property type="entry name" value="Ribonuclease H-like superfamily/Ribonuclease H"/>
    <property type="match status" value="1"/>
</dbReference>